<dbReference type="Proteomes" id="UP000001038">
    <property type="component" value="Chromosome 4"/>
</dbReference>
<evidence type="ECO:0000313" key="3">
    <source>
        <dbReference type="Ensembl" id="ENSORLP00000031329.1"/>
    </source>
</evidence>
<dbReference type="InParanoid" id="A0A3B3HHT7"/>
<dbReference type="InterPro" id="IPR026523">
    <property type="entry name" value="PNMA"/>
</dbReference>
<dbReference type="InterPro" id="IPR048271">
    <property type="entry name" value="PNMA_N"/>
</dbReference>
<accession>A0A3B3HHT7</accession>
<evidence type="ECO:0000313" key="4">
    <source>
        <dbReference type="Proteomes" id="UP000001038"/>
    </source>
</evidence>
<reference evidence="3 4" key="1">
    <citation type="journal article" date="2007" name="Nature">
        <title>The medaka draft genome and insights into vertebrate genome evolution.</title>
        <authorList>
            <person name="Kasahara M."/>
            <person name="Naruse K."/>
            <person name="Sasaki S."/>
            <person name="Nakatani Y."/>
            <person name="Qu W."/>
            <person name="Ahsan B."/>
            <person name="Yamada T."/>
            <person name="Nagayasu Y."/>
            <person name="Doi K."/>
            <person name="Kasai Y."/>
            <person name="Jindo T."/>
            <person name="Kobayashi D."/>
            <person name="Shimada A."/>
            <person name="Toyoda A."/>
            <person name="Kuroki Y."/>
            <person name="Fujiyama A."/>
            <person name="Sasaki T."/>
            <person name="Shimizu A."/>
            <person name="Asakawa S."/>
            <person name="Shimizu N."/>
            <person name="Hashimoto S."/>
            <person name="Yang J."/>
            <person name="Lee Y."/>
            <person name="Matsushima K."/>
            <person name="Sugano S."/>
            <person name="Sakaizumi M."/>
            <person name="Narita T."/>
            <person name="Ohishi K."/>
            <person name="Haga S."/>
            <person name="Ohta F."/>
            <person name="Nomoto H."/>
            <person name="Nogata K."/>
            <person name="Morishita T."/>
            <person name="Endo T."/>
            <person name="Shin-I T."/>
            <person name="Takeda H."/>
            <person name="Morishita S."/>
            <person name="Kohara Y."/>
        </authorList>
    </citation>
    <scope>NUCLEOTIDE SEQUENCE [LARGE SCALE GENOMIC DNA]</scope>
    <source>
        <strain evidence="3 4">Hd-rR</strain>
    </source>
</reference>
<dbReference type="Ensembl" id="ENSORLT00000043320.1">
    <property type="protein sequence ID" value="ENSORLP00000031329.1"/>
    <property type="gene ID" value="ENSORLG00000030192.1"/>
</dbReference>
<dbReference type="Bgee" id="ENSORLG00000030192">
    <property type="expression patterns" value="Expressed in testis and 3 other cell types or tissues"/>
</dbReference>
<protein>
    <submittedName>
        <fullName evidence="3">Uncharacterized protein</fullName>
    </submittedName>
</protein>
<dbReference type="PANTHER" id="PTHR23095">
    <property type="entry name" value="PARANEOPLASTIC ANTIGEN"/>
    <property type="match status" value="1"/>
</dbReference>
<keyword evidence="4" id="KW-1185">Reference proteome</keyword>
<organism evidence="3 4">
    <name type="scientific">Oryzias latipes</name>
    <name type="common">Japanese rice fish</name>
    <name type="synonym">Japanese killifish</name>
    <dbReference type="NCBI Taxonomy" id="8090"/>
    <lineage>
        <taxon>Eukaryota</taxon>
        <taxon>Metazoa</taxon>
        <taxon>Chordata</taxon>
        <taxon>Craniata</taxon>
        <taxon>Vertebrata</taxon>
        <taxon>Euteleostomi</taxon>
        <taxon>Actinopterygii</taxon>
        <taxon>Neopterygii</taxon>
        <taxon>Teleostei</taxon>
        <taxon>Neoteleostei</taxon>
        <taxon>Acanthomorphata</taxon>
        <taxon>Ovalentaria</taxon>
        <taxon>Atherinomorphae</taxon>
        <taxon>Beloniformes</taxon>
        <taxon>Adrianichthyidae</taxon>
        <taxon>Oryziinae</taxon>
        <taxon>Oryzias</taxon>
    </lineage>
</organism>
<feature type="domain" description="Paraneoplastic antigen Ma-like C-terminal" evidence="1">
    <location>
        <begin position="164"/>
        <end position="307"/>
    </location>
</feature>
<dbReference type="Pfam" id="PF20846">
    <property type="entry name" value="PNMA_N"/>
    <property type="match status" value="1"/>
</dbReference>
<evidence type="ECO:0000259" key="1">
    <source>
        <dbReference type="Pfam" id="PF14893"/>
    </source>
</evidence>
<reference evidence="3" key="3">
    <citation type="submission" date="2025-09" db="UniProtKB">
        <authorList>
            <consortium name="Ensembl"/>
        </authorList>
    </citation>
    <scope>IDENTIFICATION</scope>
    <source>
        <strain evidence="3">Hd-rR</strain>
    </source>
</reference>
<reference evidence="3" key="2">
    <citation type="submission" date="2025-08" db="UniProtKB">
        <authorList>
            <consortium name="Ensembl"/>
        </authorList>
    </citation>
    <scope>IDENTIFICATION</scope>
    <source>
        <strain evidence="3">Hd-rR</strain>
    </source>
</reference>
<evidence type="ECO:0000259" key="2">
    <source>
        <dbReference type="Pfam" id="PF20846"/>
    </source>
</evidence>
<name>A0A3B3HHT7_ORYLA</name>
<dbReference type="Pfam" id="PF14893">
    <property type="entry name" value="PNMA"/>
    <property type="match status" value="1"/>
</dbReference>
<dbReference type="GeneTree" id="ENSGT01030000234522"/>
<dbReference type="AlphaFoldDB" id="A0A3B3HHT7"/>
<proteinExistence type="predicted"/>
<sequence length="381" mass="43044">MTLSLPADNWCRGEGVDTSHALMAMGISEETPVDTVELALETIKAIGKVRVRGKMFDPDSNTVTVLCECREEIDSTKVPTELVVDEGVKWTLVTVEREQSSGLFSEKLVKFLQDEGKSLDDVTQLCSPVLSANQNAESVIRALNDLAQSPKNNEHSSYRRLRTFSGVHPTPPGEDNLDNWMEQAKFMVDEYEYTDREKKRRIVESLKGPALEIIQAVRMSNPDATHMDYIEVLESTFGTVESGEELYFTFKALHQKPNECLSDFLLRLERTLNKVVKRGGLNVHEVNKARLEQLIKVRKKKSRAKRNEEESSEKDISFLTLYTLWSPLTKKRGSRHLIFKENMHGMVKASNNKVVKSLSLQASCIANPGLMVRVLSLLLCL</sequence>
<dbReference type="PANTHER" id="PTHR23095:SF51">
    <property type="entry name" value="PARANEOPLASTIC ANTIGEN MA1 HOMOLOG-RELATED"/>
    <property type="match status" value="1"/>
</dbReference>
<dbReference type="InterPro" id="IPR048270">
    <property type="entry name" value="PNMA_C"/>
</dbReference>
<feature type="domain" description="Paraneoplastic antigen Ma-like N-terminal" evidence="2">
    <location>
        <begin position="1"/>
        <end position="92"/>
    </location>
</feature>